<keyword evidence="3" id="KW-1185">Reference proteome</keyword>
<dbReference type="InterPro" id="IPR011333">
    <property type="entry name" value="SKP1/BTB/POZ_sf"/>
</dbReference>
<dbReference type="InterPro" id="IPR000210">
    <property type="entry name" value="BTB/POZ_dom"/>
</dbReference>
<evidence type="ECO:0000313" key="3">
    <source>
        <dbReference type="Proteomes" id="UP000198287"/>
    </source>
</evidence>
<dbReference type="Gene3D" id="3.30.710.10">
    <property type="entry name" value="Potassium Channel Kv1.1, Chain A"/>
    <property type="match status" value="1"/>
</dbReference>
<dbReference type="AlphaFoldDB" id="A0A226EAA0"/>
<dbReference type="PROSITE" id="PS50097">
    <property type="entry name" value="BTB"/>
    <property type="match status" value="1"/>
</dbReference>
<dbReference type="PANTHER" id="PTHR24413">
    <property type="entry name" value="SPECKLE-TYPE POZ PROTEIN"/>
    <property type="match status" value="1"/>
</dbReference>
<organism evidence="2 3">
    <name type="scientific">Folsomia candida</name>
    <name type="common">Springtail</name>
    <dbReference type="NCBI Taxonomy" id="158441"/>
    <lineage>
        <taxon>Eukaryota</taxon>
        <taxon>Metazoa</taxon>
        <taxon>Ecdysozoa</taxon>
        <taxon>Arthropoda</taxon>
        <taxon>Hexapoda</taxon>
        <taxon>Collembola</taxon>
        <taxon>Entomobryomorpha</taxon>
        <taxon>Isotomoidea</taxon>
        <taxon>Isotomidae</taxon>
        <taxon>Proisotominae</taxon>
        <taxon>Folsomia</taxon>
    </lineage>
</organism>
<dbReference type="Proteomes" id="UP000198287">
    <property type="component" value="Unassembled WGS sequence"/>
</dbReference>
<dbReference type="EMBL" id="LNIX01000005">
    <property type="protein sequence ID" value="OXA54379.1"/>
    <property type="molecule type" value="Genomic_DNA"/>
</dbReference>
<comment type="caution">
    <text evidence="2">The sequence shown here is derived from an EMBL/GenBank/DDBJ whole genome shotgun (WGS) entry which is preliminary data.</text>
</comment>
<name>A0A226EAA0_FOLCA</name>
<accession>A0A226EAA0</accession>
<proteinExistence type="predicted"/>
<dbReference type="Pfam" id="PF00651">
    <property type="entry name" value="BTB"/>
    <property type="match status" value="1"/>
</dbReference>
<sequence>MSSIPQFSAPQDLPNTIISYERLRNFTLLRKFKSVDAICILASARLINVKDTAVVVTIEDTVYQFGEDCDGLLYFTEIQSLSARRLKDVVFGRESTWFGISDDGKAYVWGGGSHLAPTHILQNLKIIQVDAMGHQIICLTSNGQVWISRDPLTEFLRIPQENFCGESIASVTSVTCGSSITGVALSAKGVIFAWDQALDVPPSPVAASLKPKNSASFVKIAGAFSCSTDGEIFGLFRDDHGKSFSLAPIETPPNMKPILNFAVDPIQEQFSKSPRVIQSSNGTVFVCSNYQLKVMKPDRSFQTTVEDAYVEFYGWKESCGTISSQWDMSKYLQYTNSEGVRLNDKETCDVTFILADGTVHAHKEILRRRLVYFDKMFSKNWAEDGQREIHIQGVTFASFYALLYHCYTYKIEMPTYDWESPADLARTAIFYCDELLKIKLEAVLLNEISFTNVLELLDLAITLNYEIVGRHCVKFILKNKPQILESASKRDFENIGIGTLRFRMEE</sequence>
<evidence type="ECO:0000259" key="1">
    <source>
        <dbReference type="PROSITE" id="PS50097"/>
    </source>
</evidence>
<dbReference type="InterPro" id="IPR009091">
    <property type="entry name" value="RCC1/BLIP-II"/>
</dbReference>
<evidence type="ECO:0000313" key="2">
    <source>
        <dbReference type="EMBL" id="OXA54379.1"/>
    </source>
</evidence>
<protein>
    <submittedName>
        <fullName evidence="2">RCC1 and BTB domain-containing protein 1</fullName>
    </submittedName>
</protein>
<gene>
    <name evidence="2" type="ORF">Fcan01_11142</name>
</gene>
<feature type="domain" description="BTB" evidence="1">
    <location>
        <begin position="348"/>
        <end position="415"/>
    </location>
</feature>
<reference evidence="2 3" key="1">
    <citation type="submission" date="2015-12" db="EMBL/GenBank/DDBJ databases">
        <title>The genome of Folsomia candida.</title>
        <authorList>
            <person name="Faddeeva A."/>
            <person name="Derks M.F."/>
            <person name="Anvar Y."/>
            <person name="Smit S."/>
            <person name="Van Straalen N."/>
            <person name="Roelofs D."/>
        </authorList>
    </citation>
    <scope>NUCLEOTIDE SEQUENCE [LARGE SCALE GENOMIC DNA]</scope>
    <source>
        <strain evidence="2 3">VU population</strain>
        <tissue evidence="2">Whole body</tissue>
    </source>
</reference>
<dbReference type="Gene3D" id="2.130.10.30">
    <property type="entry name" value="Regulator of chromosome condensation 1/beta-lactamase-inhibitor protein II"/>
    <property type="match status" value="1"/>
</dbReference>
<dbReference type="SMART" id="SM00225">
    <property type="entry name" value="BTB"/>
    <property type="match status" value="1"/>
</dbReference>
<dbReference type="SUPFAM" id="SSF50985">
    <property type="entry name" value="RCC1/BLIP-II"/>
    <property type="match status" value="1"/>
</dbReference>
<dbReference type="SUPFAM" id="SSF54695">
    <property type="entry name" value="POZ domain"/>
    <property type="match status" value="1"/>
</dbReference>